<reference evidence="2" key="1">
    <citation type="journal article" date="2005" name="Int. J. Syst. Evol. Microbiol.">
        <title>Methanofollis formosanus sp. nov., isolated from a fish pond.</title>
        <authorList>
            <person name="Wu S.Y."/>
            <person name="Chen S.C."/>
            <person name="Lai M.C."/>
        </authorList>
    </citation>
    <scope>NUCLEOTIDE SEQUENCE</scope>
    <source>
        <strain evidence="2">ML15</strain>
    </source>
</reference>
<dbReference type="EMBL" id="CP037968">
    <property type="protein sequence ID" value="QYZ78937.1"/>
    <property type="molecule type" value="Genomic_DNA"/>
</dbReference>
<dbReference type="Gene3D" id="2.70.70.10">
    <property type="entry name" value="Glucose Permease (Domain IIA)"/>
    <property type="match status" value="1"/>
</dbReference>
<evidence type="ECO:0000313" key="3">
    <source>
        <dbReference type="Proteomes" id="UP000826709"/>
    </source>
</evidence>
<dbReference type="KEGG" id="mfk:E2N92_05610"/>
<dbReference type="PANTHER" id="PTHR21666">
    <property type="entry name" value="PEPTIDASE-RELATED"/>
    <property type="match status" value="1"/>
</dbReference>
<organism evidence="2 3">
    <name type="scientific">Methanofollis formosanus</name>
    <dbReference type="NCBI Taxonomy" id="299308"/>
    <lineage>
        <taxon>Archaea</taxon>
        <taxon>Methanobacteriati</taxon>
        <taxon>Methanobacteriota</taxon>
        <taxon>Stenosarchaea group</taxon>
        <taxon>Methanomicrobia</taxon>
        <taxon>Methanomicrobiales</taxon>
        <taxon>Methanomicrobiaceae</taxon>
        <taxon>Methanofollis</taxon>
    </lineage>
</organism>
<reference evidence="2" key="2">
    <citation type="submission" date="2019-03" db="EMBL/GenBank/DDBJ databases">
        <authorList>
            <person name="Chen S.-C."/>
            <person name="Wu S.-Y."/>
            <person name="Lai M.-C."/>
        </authorList>
    </citation>
    <scope>NUCLEOTIDE SEQUENCE</scope>
    <source>
        <strain evidence="2">ML15</strain>
    </source>
</reference>
<dbReference type="RefSeq" id="WP_220682709.1">
    <property type="nucleotide sequence ID" value="NZ_CP037968.1"/>
</dbReference>
<dbReference type="InterPro" id="IPR011055">
    <property type="entry name" value="Dup_hybrid_motif"/>
</dbReference>
<dbReference type="GO" id="GO:0004222">
    <property type="term" value="F:metalloendopeptidase activity"/>
    <property type="evidence" value="ECO:0007669"/>
    <property type="project" value="TreeGrafter"/>
</dbReference>
<dbReference type="Pfam" id="PF01551">
    <property type="entry name" value="Peptidase_M23"/>
    <property type="match status" value="1"/>
</dbReference>
<dbReference type="Proteomes" id="UP000826709">
    <property type="component" value="Chromosome"/>
</dbReference>
<keyword evidence="3" id="KW-1185">Reference proteome</keyword>
<evidence type="ECO:0000313" key="2">
    <source>
        <dbReference type="EMBL" id="QYZ78937.1"/>
    </source>
</evidence>
<protein>
    <submittedName>
        <fullName evidence="2">M23 family metallopeptidase</fullName>
    </submittedName>
</protein>
<dbReference type="PROSITE" id="PS51257">
    <property type="entry name" value="PROKAR_LIPOPROTEIN"/>
    <property type="match status" value="1"/>
</dbReference>
<proteinExistence type="predicted"/>
<accession>A0A8G1A0I7</accession>
<dbReference type="InterPro" id="IPR016047">
    <property type="entry name" value="M23ase_b-sheet_dom"/>
</dbReference>
<dbReference type="CDD" id="cd12797">
    <property type="entry name" value="M23_peptidase"/>
    <property type="match status" value="1"/>
</dbReference>
<evidence type="ECO:0000259" key="1">
    <source>
        <dbReference type="Pfam" id="PF01551"/>
    </source>
</evidence>
<sequence>MSKIRQVFILFIMTAAIVAAGCTQSTAELQASAIPPVNLTVPFSPIPVPSSEGVNLAYELELSPTGNETPVPERVEVVDPATGESLWSLEGDMLAALYHPVADPPPTAAELENGTGKVPVPRVSLWFKVSPDAVPDRLVHRLTLNQTGSGLSPVTLDGGEVAVRTDLRPVVIGSPMRGAGWTAIESTAPMTHHFLAQITMNGVTRVPQRYAQDWIYLDPETGEAVVGNATLAKNYLGYGREIYSVANGTVVDVLDGLPDLETIYSAPPATVETAAGNYVIVDIGDEKYACYAHMAPGSVRVEEGDTVAEGQVLGQVGNSGNSDIPHLHFQVVTDTPSFLGAEGYPHVYRSFDVIGGINQTLAEQKTSEPDYSMNRFWSELGDFVVFSPQSMSRENELPENFAIVLLP</sequence>
<dbReference type="SUPFAM" id="SSF51261">
    <property type="entry name" value="Duplicated hybrid motif"/>
    <property type="match status" value="1"/>
</dbReference>
<dbReference type="OrthoDB" id="7494at2157"/>
<dbReference type="InterPro" id="IPR050570">
    <property type="entry name" value="Cell_wall_metabolism_enzyme"/>
</dbReference>
<gene>
    <name evidence="2" type="ORF">E2N92_05610</name>
</gene>
<dbReference type="AlphaFoldDB" id="A0A8G1A0I7"/>
<feature type="domain" description="M23ase beta-sheet core" evidence="1">
    <location>
        <begin position="238"/>
        <end position="333"/>
    </location>
</feature>
<dbReference type="PANTHER" id="PTHR21666:SF270">
    <property type="entry name" value="MUREIN HYDROLASE ACTIVATOR ENVC"/>
    <property type="match status" value="1"/>
</dbReference>
<name>A0A8G1A0I7_9EURY</name>